<feature type="domain" description="DUF6881" evidence="1">
    <location>
        <begin position="5"/>
        <end position="89"/>
    </location>
</feature>
<organism evidence="2 3">
    <name type="scientific">Streptomyces macrosporus</name>
    <dbReference type="NCBI Taxonomy" id="44032"/>
    <lineage>
        <taxon>Bacteria</taxon>
        <taxon>Bacillati</taxon>
        <taxon>Actinomycetota</taxon>
        <taxon>Actinomycetes</taxon>
        <taxon>Kitasatosporales</taxon>
        <taxon>Streptomycetaceae</taxon>
        <taxon>Streptomyces</taxon>
    </lineage>
</organism>
<sequence length="100" mass="11682">MEHRRVEWHHDHAEEPVVLYSELGADRYETRKVQRYRDGRLLRADAEHETGEIGLGEIPLGPIEDVAAQAEFSASLISRDEFEEVWREARWSKKRGATRP</sequence>
<dbReference type="Pfam" id="PF21812">
    <property type="entry name" value="DUF6881"/>
    <property type="match status" value="1"/>
</dbReference>
<evidence type="ECO:0000313" key="2">
    <source>
        <dbReference type="EMBL" id="GAA2448981.1"/>
    </source>
</evidence>
<evidence type="ECO:0000259" key="1">
    <source>
        <dbReference type="Pfam" id="PF21812"/>
    </source>
</evidence>
<gene>
    <name evidence="2" type="ORF">GCM10010405_35470</name>
</gene>
<keyword evidence="3" id="KW-1185">Reference proteome</keyword>
<dbReference type="InterPro" id="IPR049248">
    <property type="entry name" value="DUF6881"/>
</dbReference>
<accession>A0ABN3K7L1</accession>
<dbReference type="EMBL" id="BAAASZ010000026">
    <property type="protein sequence ID" value="GAA2448981.1"/>
    <property type="molecule type" value="Genomic_DNA"/>
</dbReference>
<proteinExistence type="predicted"/>
<dbReference type="RefSeq" id="WP_344324009.1">
    <property type="nucleotide sequence ID" value="NZ_BAAASZ010000026.1"/>
</dbReference>
<name>A0ABN3K7L1_9ACTN</name>
<dbReference type="Proteomes" id="UP001501638">
    <property type="component" value="Unassembled WGS sequence"/>
</dbReference>
<comment type="caution">
    <text evidence="2">The sequence shown here is derived from an EMBL/GenBank/DDBJ whole genome shotgun (WGS) entry which is preliminary data.</text>
</comment>
<protein>
    <recommendedName>
        <fullName evidence="1">DUF6881 domain-containing protein</fullName>
    </recommendedName>
</protein>
<reference evidence="2 3" key="1">
    <citation type="journal article" date="2019" name="Int. J. Syst. Evol. Microbiol.">
        <title>The Global Catalogue of Microorganisms (GCM) 10K type strain sequencing project: providing services to taxonomists for standard genome sequencing and annotation.</title>
        <authorList>
            <consortium name="The Broad Institute Genomics Platform"/>
            <consortium name="The Broad Institute Genome Sequencing Center for Infectious Disease"/>
            <person name="Wu L."/>
            <person name="Ma J."/>
        </authorList>
    </citation>
    <scope>NUCLEOTIDE SEQUENCE [LARGE SCALE GENOMIC DNA]</scope>
    <source>
        <strain evidence="2 3">JCM 6305</strain>
    </source>
</reference>
<evidence type="ECO:0000313" key="3">
    <source>
        <dbReference type="Proteomes" id="UP001501638"/>
    </source>
</evidence>